<dbReference type="AlphaFoldDB" id="A0A8T1VWR8"/>
<evidence type="ECO:0000313" key="1">
    <source>
        <dbReference type="EMBL" id="KAG7384449.1"/>
    </source>
</evidence>
<comment type="caution">
    <text evidence="1">The sequence shown here is derived from an EMBL/GenBank/DDBJ whole genome shotgun (WGS) entry which is preliminary data.</text>
</comment>
<protein>
    <submittedName>
        <fullName evidence="1">Uncharacterized protein</fullName>
    </submittedName>
</protein>
<evidence type="ECO:0000313" key="2">
    <source>
        <dbReference type="Proteomes" id="UP000694044"/>
    </source>
</evidence>
<sequence length="118" mass="13843">MLATRQRAESRTLVTSDQGQAQTCAGCYLPRPHNVRPQFAGRLHFRWYCRMHAEIIAPESHEWPAMNLLNAHTQLASIIIVIGWPMVKFEEVKWLYHVKRDEFCVWTLSFTLTLCWTV</sequence>
<keyword evidence="2" id="KW-1185">Reference proteome</keyword>
<accession>A0A8T1VWR8</accession>
<proteinExistence type="predicted"/>
<reference evidence="1" key="1">
    <citation type="submission" date="2021-02" db="EMBL/GenBank/DDBJ databases">
        <authorList>
            <person name="Palmer J.M."/>
        </authorList>
    </citation>
    <scope>NUCLEOTIDE SEQUENCE</scope>
    <source>
        <strain evidence="1">SCRP734</strain>
    </source>
</reference>
<name>A0A8T1VWR8_9STRA</name>
<gene>
    <name evidence="1" type="ORF">PHYPSEUDO_002564</name>
</gene>
<dbReference type="OrthoDB" id="288203at2759"/>
<dbReference type="EMBL" id="JAGDFM010000147">
    <property type="protein sequence ID" value="KAG7384449.1"/>
    <property type="molecule type" value="Genomic_DNA"/>
</dbReference>
<organism evidence="1 2">
    <name type="scientific">Phytophthora pseudosyringae</name>
    <dbReference type="NCBI Taxonomy" id="221518"/>
    <lineage>
        <taxon>Eukaryota</taxon>
        <taxon>Sar</taxon>
        <taxon>Stramenopiles</taxon>
        <taxon>Oomycota</taxon>
        <taxon>Peronosporomycetes</taxon>
        <taxon>Peronosporales</taxon>
        <taxon>Peronosporaceae</taxon>
        <taxon>Phytophthora</taxon>
    </lineage>
</organism>
<dbReference type="Proteomes" id="UP000694044">
    <property type="component" value="Unassembled WGS sequence"/>
</dbReference>